<dbReference type="CDD" id="cd08041">
    <property type="entry name" value="OBF_kDNA_ligase_like"/>
    <property type="match status" value="1"/>
</dbReference>
<feature type="domain" description="PBZ-type" evidence="8">
    <location>
        <begin position="344"/>
        <end position="368"/>
    </location>
</feature>
<dbReference type="Pfam" id="PF01068">
    <property type="entry name" value="DNA_ligase_A_M"/>
    <property type="match status" value="1"/>
</dbReference>
<protein>
    <recommendedName>
        <fullName evidence="12">DNA ligase</fullName>
    </recommendedName>
</protein>
<dbReference type="Gene3D" id="3.30.470.30">
    <property type="entry name" value="DNA ligase/mRNA capping enzyme"/>
    <property type="match status" value="1"/>
</dbReference>
<dbReference type="OrthoDB" id="10256774at2759"/>
<dbReference type="GO" id="GO:0006260">
    <property type="term" value="P:DNA replication"/>
    <property type="evidence" value="ECO:0007669"/>
    <property type="project" value="UniProtKB-KW"/>
</dbReference>
<evidence type="ECO:0000256" key="2">
    <source>
        <dbReference type="ARBA" id="ARBA00022598"/>
    </source>
</evidence>
<keyword evidence="5" id="KW-0234">DNA repair</keyword>
<comment type="caution">
    <text evidence="10">The sequence shown here is derived from an EMBL/GenBank/DDBJ whole genome shotgun (WGS) entry which is preliminary data.</text>
</comment>
<dbReference type="NCBIfam" id="NF006592">
    <property type="entry name" value="PRK09125.1"/>
    <property type="match status" value="1"/>
</dbReference>
<dbReference type="InterPro" id="IPR016059">
    <property type="entry name" value="DNA_ligase_ATP-dep_CS"/>
</dbReference>
<name>A0A815WKN7_9BILA</name>
<comment type="cofactor">
    <cofactor evidence="1">
        <name>a divalent metal cation</name>
        <dbReference type="ChEBI" id="CHEBI:60240"/>
    </cofactor>
</comment>
<dbReference type="GO" id="GO:0006281">
    <property type="term" value="P:DNA repair"/>
    <property type="evidence" value="ECO:0007669"/>
    <property type="project" value="UniProtKB-KW"/>
</dbReference>
<keyword evidence="2" id="KW-0436">Ligase</keyword>
<feature type="domain" description="PBZ-type" evidence="8">
    <location>
        <begin position="383"/>
        <end position="407"/>
    </location>
</feature>
<feature type="region of interest" description="Disordered" evidence="6">
    <location>
        <begin position="308"/>
        <end position="341"/>
    </location>
</feature>
<evidence type="ECO:0000256" key="4">
    <source>
        <dbReference type="ARBA" id="ARBA00022763"/>
    </source>
</evidence>
<feature type="compositionally biased region" description="Acidic residues" evidence="6">
    <location>
        <begin position="447"/>
        <end position="457"/>
    </location>
</feature>
<dbReference type="InterPro" id="IPR019406">
    <property type="entry name" value="APLF_PBZ"/>
</dbReference>
<dbReference type="Pfam" id="PF14743">
    <property type="entry name" value="DNA_ligase_OB_2"/>
    <property type="match status" value="1"/>
</dbReference>
<feature type="region of interest" description="Disordered" evidence="6">
    <location>
        <begin position="491"/>
        <end position="511"/>
    </location>
</feature>
<feature type="domain" description="DNA ligase OB-like" evidence="9">
    <location>
        <begin position="200"/>
        <end position="259"/>
    </location>
</feature>
<dbReference type="InterPro" id="IPR029319">
    <property type="entry name" value="DNA_ligase_OB"/>
</dbReference>
<dbReference type="InterPro" id="IPR050326">
    <property type="entry name" value="NAD_dep_DNA_ligaseB"/>
</dbReference>
<dbReference type="InterPro" id="IPR012310">
    <property type="entry name" value="DNA_ligase_ATP-dep_cent"/>
</dbReference>
<keyword evidence="4" id="KW-0227">DNA damage</keyword>
<evidence type="ECO:0008006" key="12">
    <source>
        <dbReference type="Google" id="ProtNLM"/>
    </source>
</evidence>
<dbReference type="SUPFAM" id="SSF50249">
    <property type="entry name" value="Nucleic acid-binding proteins"/>
    <property type="match status" value="1"/>
</dbReference>
<evidence type="ECO:0000259" key="8">
    <source>
        <dbReference type="Pfam" id="PF10283"/>
    </source>
</evidence>
<proteinExistence type="predicted"/>
<dbReference type="GO" id="GO:0005524">
    <property type="term" value="F:ATP binding"/>
    <property type="evidence" value="ECO:0007669"/>
    <property type="project" value="InterPro"/>
</dbReference>
<feature type="region of interest" description="Disordered" evidence="6">
    <location>
        <begin position="443"/>
        <end position="466"/>
    </location>
</feature>
<dbReference type="CDD" id="cd07896">
    <property type="entry name" value="Adenylation_kDNA_ligase_like"/>
    <property type="match status" value="1"/>
</dbReference>
<evidence type="ECO:0000259" key="7">
    <source>
        <dbReference type="Pfam" id="PF01068"/>
    </source>
</evidence>
<dbReference type="PANTHER" id="PTHR47810:SF1">
    <property type="entry name" value="DNA LIGASE B"/>
    <property type="match status" value="1"/>
</dbReference>
<keyword evidence="3" id="KW-0235">DNA replication</keyword>
<dbReference type="Proteomes" id="UP000663834">
    <property type="component" value="Unassembled WGS sequence"/>
</dbReference>
<gene>
    <name evidence="10" type="ORF">KQP761_LOCUS17248</name>
</gene>
<organism evidence="10 11">
    <name type="scientific">Rotaria magnacalcarata</name>
    <dbReference type="NCBI Taxonomy" id="392030"/>
    <lineage>
        <taxon>Eukaryota</taxon>
        <taxon>Metazoa</taxon>
        <taxon>Spiralia</taxon>
        <taxon>Gnathifera</taxon>
        <taxon>Rotifera</taxon>
        <taxon>Eurotatoria</taxon>
        <taxon>Bdelloidea</taxon>
        <taxon>Philodinida</taxon>
        <taxon>Philodinidae</taxon>
        <taxon>Rotaria</taxon>
    </lineage>
</organism>
<evidence type="ECO:0000256" key="3">
    <source>
        <dbReference type="ARBA" id="ARBA00022705"/>
    </source>
</evidence>
<evidence type="ECO:0000256" key="6">
    <source>
        <dbReference type="SAM" id="MobiDB-lite"/>
    </source>
</evidence>
<dbReference type="SUPFAM" id="SSF56091">
    <property type="entry name" value="DNA ligase/mRNA capping enzyme, catalytic domain"/>
    <property type="match status" value="1"/>
</dbReference>
<evidence type="ECO:0000259" key="9">
    <source>
        <dbReference type="Pfam" id="PF14743"/>
    </source>
</evidence>
<evidence type="ECO:0000256" key="1">
    <source>
        <dbReference type="ARBA" id="ARBA00001968"/>
    </source>
</evidence>
<dbReference type="PROSITE" id="PS00333">
    <property type="entry name" value="DNA_LIGASE_A2"/>
    <property type="match status" value="1"/>
</dbReference>
<dbReference type="Gene3D" id="3.30.1490.70">
    <property type="match status" value="1"/>
</dbReference>
<dbReference type="Pfam" id="PF10283">
    <property type="entry name" value="zf-CCHH"/>
    <property type="match status" value="2"/>
</dbReference>
<dbReference type="InterPro" id="IPR012340">
    <property type="entry name" value="NA-bd_OB-fold"/>
</dbReference>
<dbReference type="GO" id="GO:0003910">
    <property type="term" value="F:DNA ligase (ATP) activity"/>
    <property type="evidence" value="ECO:0007669"/>
    <property type="project" value="InterPro"/>
</dbReference>
<sequence>MCSEASKVLLAETWSEDVDPTGWWMSEKLDGVRAYWNGKNFYSRQGNLFHTPDFFKAALPKVPLDGEIWCGRGLFQKCVSIIKKQADKVVPDDYKLLTYLIFDAPSHGGKYEDRVKWLQANIPQDDDKCFATVVGTKKCEGVAQLKQCLADVNKAGGEGIMLRKPGSLYEHKRSTTLLKVKTFYDEEALIIGHKPSKSLVGMVGALQCELPNGKQFDVGSGLTMDQRRKAPKIGAVITFKFQELSNNGHPRFPVFLRVRTDLTWNDVLEAAKTKKPMSVIQKIIPSTKLSKQHSILFSVIPSRDISTGEKIVTSDDEDDDAPTTSSSSSAAATTTTTTKPSDTRKICQYGAKCYRTNADHFKQFQHPPSKTATKTTKTESKAKPVCSFGTKCYRTSSAHLAMYSHAEKGEAEEEILDTRDLIEPDEPASPTAIDAVLAKDKNKGLTFDDDDSNDNQDQEMISRPKKEWIDLENKLTEQSKRLAHLEEMLKTTKRSLSTNDDANDVKRAKTD</sequence>
<feature type="domain" description="ATP-dependent DNA ligase family profile" evidence="7">
    <location>
        <begin position="17"/>
        <end position="181"/>
    </location>
</feature>
<feature type="compositionally biased region" description="Low complexity" evidence="6">
    <location>
        <begin position="322"/>
        <end position="340"/>
    </location>
</feature>
<dbReference type="GO" id="GO:0006310">
    <property type="term" value="P:DNA recombination"/>
    <property type="evidence" value="ECO:0007669"/>
    <property type="project" value="InterPro"/>
</dbReference>
<dbReference type="AlphaFoldDB" id="A0A815WKN7"/>
<dbReference type="Gene3D" id="2.40.50.140">
    <property type="entry name" value="Nucleic acid-binding proteins"/>
    <property type="match status" value="1"/>
</dbReference>
<dbReference type="PANTHER" id="PTHR47810">
    <property type="entry name" value="DNA LIGASE"/>
    <property type="match status" value="1"/>
</dbReference>
<evidence type="ECO:0000313" key="10">
    <source>
        <dbReference type="EMBL" id="CAF1545333.1"/>
    </source>
</evidence>
<dbReference type="EMBL" id="CAJNOW010008787">
    <property type="protein sequence ID" value="CAF1545333.1"/>
    <property type="molecule type" value="Genomic_DNA"/>
</dbReference>
<reference evidence="10" key="1">
    <citation type="submission" date="2021-02" db="EMBL/GenBank/DDBJ databases">
        <authorList>
            <person name="Nowell W R."/>
        </authorList>
    </citation>
    <scope>NUCLEOTIDE SEQUENCE</scope>
</reference>
<accession>A0A815WKN7</accession>
<evidence type="ECO:0000256" key="5">
    <source>
        <dbReference type="ARBA" id="ARBA00023204"/>
    </source>
</evidence>
<evidence type="ECO:0000313" key="11">
    <source>
        <dbReference type="Proteomes" id="UP000663834"/>
    </source>
</evidence>